<keyword evidence="8" id="KW-1185">Reference proteome</keyword>
<dbReference type="EMBL" id="JAUFPX010000002">
    <property type="protein sequence ID" value="MDN3589750.1"/>
    <property type="molecule type" value="Genomic_DNA"/>
</dbReference>
<comment type="similarity">
    <text evidence="5">Belongs to the globin family.</text>
</comment>
<evidence type="ECO:0000313" key="7">
    <source>
        <dbReference type="EMBL" id="MDN3589750.1"/>
    </source>
</evidence>
<keyword evidence="2 5" id="KW-0561">Oxygen transport</keyword>
<keyword evidence="4" id="KW-0408">Iron</keyword>
<evidence type="ECO:0000256" key="1">
    <source>
        <dbReference type="ARBA" id="ARBA00022617"/>
    </source>
</evidence>
<evidence type="ECO:0000256" key="4">
    <source>
        <dbReference type="ARBA" id="ARBA00023004"/>
    </source>
</evidence>
<evidence type="ECO:0000313" key="8">
    <source>
        <dbReference type="Proteomes" id="UP001224644"/>
    </source>
</evidence>
<dbReference type="InterPro" id="IPR012292">
    <property type="entry name" value="Globin/Proto"/>
</dbReference>
<organism evidence="7 8">
    <name type="scientific">Methylobacterium adhaesivum</name>
    <dbReference type="NCBI Taxonomy" id="333297"/>
    <lineage>
        <taxon>Bacteria</taxon>
        <taxon>Pseudomonadati</taxon>
        <taxon>Pseudomonadota</taxon>
        <taxon>Alphaproteobacteria</taxon>
        <taxon>Hyphomicrobiales</taxon>
        <taxon>Methylobacteriaceae</taxon>
        <taxon>Methylobacterium</taxon>
    </lineage>
</organism>
<evidence type="ECO:0000256" key="5">
    <source>
        <dbReference type="RuleBase" id="RU000356"/>
    </source>
</evidence>
<dbReference type="RefSeq" id="WP_238221104.1">
    <property type="nucleotide sequence ID" value="NZ_BPQD01000001.1"/>
</dbReference>
<dbReference type="Proteomes" id="UP001224644">
    <property type="component" value="Unassembled WGS sequence"/>
</dbReference>
<protein>
    <submittedName>
        <fullName evidence="7">Globin family protein</fullName>
    </submittedName>
</protein>
<evidence type="ECO:0000256" key="2">
    <source>
        <dbReference type="ARBA" id="ARBA00022621"/>
    </source>
</evidence>
<keyword evidence="3" id="KW-0479">Metal-binding</keyword>
<evidence type="ECO:0000259" key="6">
    <source>
        <dbReference type="PROSITE" id="PS01033"/>
    </source>
</evidence>
<dbReference type="PROSITE" id="PS01033">
    <property type="entry name" value="GLOBIN"/>
    <property type="match status" value="1"/>
</dbReference>
<dbReference type="SUPFAM" id="SSF46458">
    <property type="entry name" value="Globin-like"/>
    <property type="match status" value="1"/>
</dbReference>
<reference evidence="8" key="1">
    <citation type="journal article" date="2019" name="Int. J. Syst. Evol. Microbiol.">
        <title>The Global Catalogue of Microorganisms (GCM) 10K type strain sequencing project: providing services to taxonomists for standard genome sequencing and annotation.</title>
        <authorList>
            <consortium name="The Broad Institute Genomics Platform"/>
            <consortium name="The Broad Institute Genome Sequencing Center for Infectious Disease"/>
            <person name="Wu L."/>
            <person name="Ma J."/>
        </authorList>
    </citation>
    <scope>NUCLEOTIDE SEQUENCE [LARGE SCALE GENOMIC DNA]</scope>
    <source>
        <strain evidence="8">CECT 7069</strain>
    </source>
</reference>
<keyword evidence="5" id="KW-0813">Transport</keyword>
<gene>
    <name evidence="7" type="ORF">QWZ12_03900</name>
</gene>
<keyword evidence="1 5" id="KW-0349">Heme</keyword>
<evidence type="ECO:0000256" key="3">
    <source>
        <dbReference type="ARBA" id="ARBA00022723"/>
    </source>
</evidence>
<dbReference type="InterPro" id="IPR000971">
    <property type="entry name" value="Globin"/>
</dbReference>
<comment type="caution">
    <text evidence="7">The sequence shown here is derived from an EMBL/GenBank/DDBJ whole genome shotgun (WGS) entry which is preliminary data.</text>
</comment>
<dbReference type="PANTHER" id="PTHR43396:SF3">
    <property type="entry name" value="FLAVOHEMOPROTEIN"/>
    <property type="match status" value="1"/>
</dbReference>
<name>A0ABT8BD52_9HYPH</name>
<sequence length="141" mass="15191">MTPEQVTLVQDSFAKVRPIADTAADLFYGRLFEIAPAVRPMFPEDMREQKKKLMAMLSLAVTNLHKPDTVVPALQTLGRQHVAFGTQAAHYEPVGAALLWTLEQGLGPDFTPAVREAWVETYGLVAGVMKSAAAEVGGGPA</sequence>
<proteinExistence type="inferred from homology"/>
<dbReference type="Pfam" id="PF00042">
    <property type="entry name" value="Globin"/>
    <property type="match status" value="1"/>
</dbReference>
<dbReference type="Gene3D" id="1.10.490.10">
    <property type="entry name" value="Globins"/>
    <property type="match status" value="1"/>
</dbReference>
<accession>A0ABT8BD52</accession>
<dbReference type="InterPro" id="IPR009050">
    <property type="entry name" value="Globin-like_sf"/>
</dbReference>
<dbReference type="PANTHER" id="PTHR43396">
    <property type="entry name" value="FLAVOHEMOPROTEIN"/>
    <property type="match status" value="1"/>
</dbReference>
<feature type="domain" description="Globin" evidence="6">
    <location>
        <begin position="1"/>
        <end position="134"/>
    </location>
</feature>
<dbReference type="CDD" id="cd12131">
    <property type="entry name" value="HGbI-like"/>
    <property type="match status" value="1"/>
</dbReference>